<keyword evidence="2" id="KW-1185">Reference proteome</keyword>
<sequence>MLSFSRRLFVRAFLNQRGDDWREGVAAAFVHFGGVPLEVLGDNARPLVDEHDRQAGTVRFHPAWVEFCKDWVRAPDHVEHRFRGKWNTDSGASGTPIPAMWNTDSGQVERTLEVGGGIGNPVER</sequence>
<evidence type="ECO:0000313" key="2">
    <source>
        <dbReference type="Proteomes" id="UP000182229"/>
    </source>
</evidence>
<dbReference type="Proteomes" id="UP000182229">
    <property type="component" value="Unassembled WGS sequence"/>
</dbReference>
<comment type="caution">
    <text evidence="1">The sequence shown here is derived from an EMBL/GenBank/DDBJ whole genome shotgun (WGS) entry which is preliminary data.</text>
</comment>
<reference evidence="1 2" key="2">
    <citation type="submission" date="2016-12" db="EMBL/GenBank/DDBJ databases">
        <title>Draft Genome Sequence of Cystobacter ferrugineus Strain Cbfe23.</title>
        <authorList>
            <person name="Akbar S."/>
            <person name="Dowd S.E."/>
            <person name="Stevens D.C."/>
        </authorList>
    </citation>
    <scope>NUCLEOTIDE SEQUENCE [LARGE SCALE GENOMIC DNA]</scope>
    <source>
        <strain evidence="1 2">Cbfe23</strain>
    </source>
</reference>
<evidence type="ECO:0000313" key="1">
    <source>
        <dbReference type="EMBL" id="OJH36687.1"/>
    </source>
</evidence>
<reference evidence="2" key="1">
    <citation type="submission" date="2016-11" db="EMBL/GenBank/DDBJ databases">
        <authorList>
            <person name="Shukria A."/>
            <person name="Stevens D.C."/>
        </authorList>
    </citation>
    <scope>NUCLEOTIDE SEQUENCE [LARGE SCALE GENOMIC DNA]</scope>
    <source>
        <strain evidence="2">Cbfe23</strain>
    </source>
</reference>
<accession>A0A1L9B350</accession>
<dbReference type="STRING" id="83449.BON30_33635"/>
<gene>
    <name evidence="1" type="ORF">BON30_33635</name>
</gene>
<dbReference type="AlphaFoldDB" id="A0A1L9B350"/>
<proteinExistence type="predicted"/>
<dbReference type="EMBL" id="MPIN01000010">
    <property type="protein sequence ID" value="OJH36687.1"/>
    <property type="molecule type" value="Genomic_DNA"/>
</dbReference>
<protein>
    <submittedName>
        <fullName evidence="1">Uncharacterized protein</fullName>
    </submittedName>
</protein>
<name>A0A1L9B350_9BACT</name>
<organism evidence="1 2">
    <name type="scientific">Cystobacter ferrugineus</name>
    <dbReference type="NCBI Taxonomy" id="83449"/>
    <lineage>
        <taxon>Bacteria</taxon>
        <taxon>Pseudomonadati</taxon>
        <taxon>Myxococcota</taxon>
        <taxon>Myxococcia</taxon>
        <taxon>Myxococcales</taxon>
        <taxon>Cystobacterineae</taxon>
        <taxon>Archangiaceae</taxon>
        <taxon>Cystobacter</taxon>
    </lineage>
</organism>